<gene>
    <name evidence="1" type="ordered locus">AMIS_34670</name>
</gene>
<protein>
    <submittedName>
        <fullName evidence="1">Uncharacterized protein</fullName>
    </submittedName>
</protein>
<evidence type="ECO:0000313" key="1">
    <source>
        <dbReference type="EMBL" id="BAL88687.1"/>
    </source>
</evidence>
<dbReference type="RefSeq" id="WP_014443581.1">
    <property type="nucleotide sequence ID" value="NC_017093.1"/>
</dbReference>
<dbReference type="AlphaFoldDB" id="I0H6Q0"/>
<dbReference type="Proteomes" id="UP000007882">
    <property type="component" value="Chromosome"/>
</dbReference>
<dbReference type="EMBL" id="AP012319">
    <property type="protein sequence ID" value="BAL88687.1"/>
    <property type="molecule type" value="Genomic_DNA"/>
</dbReference>
<evidence type="ECO:0000313" key="2">
    <source>
        <dbReference type="Proteomes" id="UP000007882"/>
    </source>
</evidence>
<dbReference type="PATRIC" id="fig|512565.3.peg.3464"/>
<reference evidence="1 2" key="1">
    <citation type="submission" date="2012-02" db="EMBL/GenBank/DDBJ databases">
        <title>Complete genome sequence of Actinoplanes missouriensis 431 (= NBRC 102363).</title>
        <authorList>
            <person name="Ohnishi Y."/>
            <person name="Ishikawa J."/>
            <person name="Sekine M."/>
            <person name="Hosoyama A."/>
            <person name="Harada T."/>
            <person name="Narita H."/>
            <person name="Hata T."/>
            <person name="Konno Y."/>
            <person name="Tutikane K."/>
            <person name="Fujita N."/>
            <person name="Horinouchi S."/>
            <person name="Hayakawa M."/>
        </authorList>
    </citation>
    <scope>NUCLEOTIDE SEQUENCE [LARGE SCALE GENOMIC DNA]</scope>
    <source>
        <strain evidence="2">ATCC 14538 / DSM 43046 / CBS 188.64 / JCM 3121 / NBRC 102363 / NCIMB 12654 / NRRL B-3342 / UNCC 431</strain>
    </source>
</reference>
<name>I0H6Q0_ACTM4</name>
<sequence>MTEPDTFAARVEPHLRAVEEAIVPGTDWGRDFQQIIDRIREDARKTDAMEREAGPDGSLEELTAAIDESLALVTQLVAKHSPADQSPGQ</sequence>
<dbReference type="OrthoDB" id="9913630at2"/>
<dbReference type="HOGENOM" id="CLU_2448037_0_0_11"/>
<dbReference type="KEGG" id="ams:AMIS_34670"/>
<proteinExistence type="predicted"/>
<organism evidence="1 2">
    <name type="scientific">Actinoplanes missouriensis (strain ATCC 14538 / DSM 43046 / CBS 188.64 / JCM 3121 / NBRC 102363 / NCIMB 12654 / NRRL B-3342 / UNCC 431)</name>
    <dbReference type="NCBI Taxonomy" id="512565"/>
    <lineage>
        <taxon>Bacteria</taxon>
        <taxon>Bacillati</taxon>
        <taxon>Actinomycetota</taxon>
        <taxon>Actinomycetes</taxon>
        <taxon>Micromonosporales</taxon>
        <taxon>Micromonosporaceae</taxon>
        <taxon>Actinoplanes</taxon>
    </lineage>
</organism>
<accession>I0H6Q0</accession>
<keyword evidence="2" id="KW-1185">Reference proteome</keyword>